<keyword evidence="1" id="KW-0812">Transmembrane</keyword>
<organism evidence="2 3">
    <name type="scientific">Cystoisospora suis</name>
    <dbReference type="NCBI Taxonomy" id="483139"/>
    <lineage>
        <taxon>Eukaryota</taxon>
        <taxon>Sar</taxon>
        <taxon>Alveolata</taxon>
        <taxon>Apicomplexa</taxon>
        <taxon>Conoidasida</taxon>
        <taxon>Coccidia</taxon>
        <taxon>Eucoccidiorida</taxon>
        <taxon>Eimeriorina</taxon>
        <taxon>Sarcocystidae</taxon>
        <taxon>Cystoisospora</taxon>
    </lineage>
</organism>
<gene>
    <name evidence="2" type="ORF">CSUI_010524</name>
</gene>
<keyword evidence="1" id="KW-0472">Membrane</keyword>
<accession>A0A2C6KH51</accession>
<keyword evidence="1" id="KW-1133">Transmembrane helix</keyword>
<reference evidence="2 3" key="1">
    <citation type="journal article" date="2017" name="Int. J. Parasitol.">
        <title>The genome of the protozoan parasite Cystoisospora suis and a reverse vaccinology approach to identify vaccine candidates.</title>
        <authorList>
            <person name="Palmieri N."/>
            <person name="Shrestha A."/>
            <person name="Ruttkowski B."/>
            <person name="Beck T."/>
            <person name="Vogl C."/>
            <person name="Tomley F."/>
            <person name="Blake D.P."/>
            <person name="Joachim A."/>
        </authorList>
    </citation>
    <scope>NUCLEOTIDE SEQUENCE [LARGE SCALE GENOMIC DNA]</scope>
    <source>
        <strain evidence="2 3">Wien I</strain>
    </source>
</reference>
<evidence type="ECO:0000313" key="2">
    <source>
        <dbReference type="EMBL" id="PHJ15666.1"/>
    </source>
</evidence>
<evidence type="ECO:0000313" key="3">
    <source>
        <dbReference type="Proteomes" id="UP000221165"/>
    </source>
</evidence>
<name>A0A2C6KH51_9APIC</name>
<dbReference type="AlphaFoldDB" id="A0A2C6KH51"/>
<keyword evidence="3" id="KW-1185">Reference proteome</keyword>
<dbReference type="Proteomes" id="UP000221165">
    <property type="component" value="Unassembled WGS sequence"/>
</dbReference>
<dbReference type="GeneID" id="94433838"/>
<sequence>MPSRMILFLVDKKAVNSMYADIHKDASCLPSFLSILLSFSSFSFFHFLYFSLSPSFSPSGLSICTRASN</sequence>
<dbReference type="RefSeq" id="XP_067917398.1">
    <property type="nucleotide sequence ID" value="XM_068070627.1"/>
</dbReference>
<dbReference type="VEuPathDB" id="ToxoDB:CSUI_010524"/>
<comment type="caution">
    <text evidence="2">The sequence shown here is derived from an EMBL/GenBank/DDBJ whole genome shotgun (WGS) entry which is preliminary data.</text>
</comment>
<dbReference type="EMBL" id="MIGC01007682">
    <property type="protein sequence ID" value="PHJ15666.1"/>
    <property type="molecule type" value="Genomic_DNA"/>
</dbReference>
<proteinExistence type="predicted"/>
<evidence type="ECO:0000256" key="1">
    <source>
        <dbReference type="SAM" id="Phobius"/>
    </source>
</evidence>
<feature type="transmembrane region" description="Helical" evidence="1">
    <location>
        <begin position="32"/>
        <end position="52"/>
    </location>
</feature>
<protein>
    <submittedName>
        <fullName evidence="2">Uncharacterized protein</fullName>
    </submittedName>
</protein>